<dbReference type="EC" id="2.1.1.72" evidence="2"/>
<dbReference type="Proteomes" id="UP000597444">
    <property type="component" value="Unassembled WGS sequence"/>
</dbReference>
<sequence length="518" mass="60399">MKTYSIHLTHPSTHSIDQAVTQACEYVKKKQDATNNQIHSLEYLAWLFFLKCLEHQEQRAEPVKRKAEAPLALFKDTQYTWSAWIENVSKAETQEQVAYFLYQELFPLIQTSFEIDTKYMHIYPDFTVFKQLLAVVDSVDLVQNIEKDTTAYLYSKLLDILAKGSKTKSYKQTGIFSTPLPLVRFMVKLASPQQDEIIYDPACGAGNLLIAAHKYIHDIDPRQPVASVFQGSEVHPSVLQLCKMNLSLHNVDCSKIRERDITRPITISDLFTYPDLYEDDYQKTEKKKLVILTHPPFDVLDRQQIQEKTTRKGSSSKDYDNQFLEHCMDKLVDIGDKCVIVVSQNILLNRSTRDIEVREKLVNNFNLRMVVQLPPETFDPFTHYPTYLLFFQKSGRSDKILYCKMQQQKETSKKKRQIRDEEFDQLLTVWQKWIQSPTDDLLQKGQEMYIQIKDSNELRKPDFKYILTIDVAQQEENEARDLSKTLDQLLQNCADLHNLAMKLRDEIVGETQTHETGE</sequence>
<dbReference type="GO" id="GO:0032259">
    <property type="term" value="P:methylation"/>
    <property type="evidence" value="ECO:0007669"/>
    <property type="project" value="UniProtKB-KW"/>
</dbReference>
<comment type="caution">
    <text evidence="10">The sequence shown here is derived from an EMBL/GenBank/DDBJ whole genome shotgun (WGS) entry which is preliminary data.</text>
</comment>
<reference evidence="10" key="1">
    <citation type="submission" date="2020-10" db="EMBL/GenBank/DDBJ databases">
        <title>Taxonomic study of unclassified bacteria belonging to the class Ktedonobacteria.</title>
        <authorList>
            <person name="Yabe S."/>
            <person name="Wang C.M."/>
            <person name="Zheng Y."/>
            <person name="Sakai Y."/>
            <person name="Cavaletti L."/>
            <person name="Monciardini P."/>
            <person name="Donadio S."/>
        </authorList>
    </citation>
    <scope>NUCLEOTIDE SEQUENCE</scope>
    <source>
        <strain evidence="10">ID150040</strain>
    </source>
</reference>
<keyword evidence="5" id="KW-0949">S-adenosyl-L-methionine</keyword>
<dbReference type="RefSeq" id="WP_220206911.1">
    <property type="nucleotide sequence ID" value="NZ_BNJK01000001.1"/>
</dbReference>
<evidence type="ECO:0000256" key="4">
    <source>
        <dbReference type="ARBA" id="ARBA00022679"/>
    </source>
</evidence>
<dbReference type="SUPFAM" id="SSF53335">
    <property type="entry name" value="S-adenosyl-L-methionine-dependent methyltransferases"/>
    <property type="match status" value="1"/>
</dbReference>
<keyword evidence="8" id="KW-0175">Coiled coil</keyword>
<comment type="similarity">
    <text evidence="1">Belongs to the N(4)/N(6)-methyltransferase family.</text>
</comment>
<dbReference type="PANTHER" id="PTHR42933:SF3">
    <property type="entry name" value="TYPE I RESTRICTION ENZYME MJAVIII METHYLASE SUBUNIT"/>
    <property type="match status" value="1"/>
</dbReference>
<dbReference type="InterPro" id="IPR029063">
    <property type="entry name" value="SAM-dependent_MTases_sf"/>
</dbReference>
<dbReference type="Pfam" id="PF02384">
    <property type="entry name" value="N6_Mtase"/>
    <property type="match status" value="1"/>
</dbReference>
<dbReference type="GO" id="GO:0003677">
    <property type="term" value="F:DNA binding"/>
    <property type="evidence" value="ECO:0007669"/>
    <property type="project" value="InterPro"/>
</dbReference>
<comment type="catalytic activity">
    <reaction evidence="7">
        <text>a 2'-deoxyadenosine in DNA + S-adenosyl-L-methionine = an N(6)-methyl-2'-deoxyadenosine in DNA + S-adenosyl-L-homocysteine + H(+)</text>
        <dbReference type="Rhea" id="RHEA:15197"/>
        <dbReference type="Rhea" id="RHEA-COMP:12418"/>
        <dbReference type="Rhea" id="RHEA-COMP:12419"/>
        <dbReference type="ChEBI" id="CHEBI:15378"/>
        <dbReference type="ChEBI" id="CHEBI:57856"/>
        <dbReference type="ChEBI" id="CHEBI:59789"/>
        <dbReference type="ChEBI" id="CHEBI:90615"/>
        <dbReference type="ChEBI" id="CHEBI:90616"/>
        <dbReference type="EC" id="2.1.1.72"/>
    </reaction>
</comment>
<gene>
    <name evidence="10" type="ORF">KSF_063210</name>
</gene>
<feature type="coiled-coil region" evidence="8">
    <location>
        <begin position="472"/>
        <end position="506"/>
    </location>
</feature>
<dbReference type="InterPro" id="IPR003356">
    <property type="entry name" value="DNA_methylase_A-5"/>
</dbReference>
<feature type="domain" description="DNA methylase adenine-specific" evidence="9">
    <location>
        <begin position="152"/>
        <end position="477"/>
    </location>
</feature>
<dbReference type="GO" id="GO:0009307">
    <property type="term" value="P:DNA restriction-modification system"/>
    <property type="evidence" value="ECO:0007669"/>
    <property type="project" value="UniProtKB-KW"/>
</dbReference>
<evidence type="ECO:0000313" key="11">
    <source>
        <dbReference type="Proteomes" id="UP000597444"/>
    </source>
</evidence>
<dbReference type="GO" id="GO:0009007">
    <property type="term" value="F:site-specific DNA-methyltransferase (adenine-specific) activity"/>
    <property type="evidence" value="ECO:0007669"/>
    <property type="project" value="UniProtKB-EC"/>
</dbReference>
<evidence type="ECO:0000256" key="7">
    <source>
        <dbReference type="ARBA" id="ARBA00047942"/>
    </source>
</evidence>
<dbReference type="Gene3D" id="3.40.50.150">
    <property type="entry name" value="Vaccinia Virus protein VP39"/>
    <property type="match status" value="1"/>
</dbReference>
<organism evidence="10 11">
    <name type="scientific">Reticulibacter mediterranei</name>
    <dbReference type="NCBI Taxonomy" id="2778369"/>
    <lineage>
        <taxon>Bacteria</taxon>
        <taxon>Bacillati</taxon>
        <taxon>Chloroflexota</taxon>
        <taxon>Ktedonobacteria</taxon>
        <taxon>Ktedonobacterales</taxon>
        <taxon>Reticulibacteraceae</taxon>
        <taxon>Reticulibacter</taxon>
    </lineage>
</organism>
<dbReference type="GO" id="GO:0008170">
    <property type="term" value="F:N-methyltransferase activity"/>
    <property type="evidence" value="ECO:0007669"/>
    <property type="project" value="InterPro"/>
</dbReference>
<dbReference type="InterPro" id="IPR038333">
    <property type="entry name" value="T1MK-like_N_sf"/>
</dbReference>
<keyword evidence="3" id="KW-0489">Methyltransferase</keyword>
<evidence type="ECO:0000259" key="9">
    <source>
        <dbReference type="Pfam" id="PF02384"/>
    </source>
</evidence>
<proteinExistence type="inferred from homology"/>
<evidence type="ECO:0000256" key="8">
    <source>
        <dbReference type="SAM" id="Coils"/>
    </source>
</evidence>
<dbReference type="EMBL" id="BNJK01000001">
    <property type="protein sequence ID" value="GHO96273.1"/>
    <property type="molecule type" value="Genomic_DNA"/>
</dbReference>
<evidence type="ECO:0000256" key="1">
    <source>
        <dbReference type="ARBA" id="ARBA00006594"/>
    </source>
</evidence>
<accession>A0A8J3ILU6</accession>
<keyword evidence="6" id="KW-0680">Restriction system</keyword>
<protein>
    <recommendedName>
        <fullName evidence="2">site-specific DNA-methyltransferase (adenine-specific)</fullName>
        <ecNumber evidence="2">2.1.1.72</ecNumber>
    </recommendedName>
</protein>
<evidence type="ECO:0000256" key="5">
    <source>
        <dbReference type="ARBA" id="ARBA00022691"/>
    </source>
</evidence>
<keyword evidence="4" id="KW-0808">Transferase</keyword>
<dbReference type="InterPro" id="IPR051537">
    <property type="entry name" value="DNA_Adenine_Mtase"/>
</dbReference>
<evidence type="ECO:0000256" key="6">
    <source>
        <dbReference type="ARBA" id="ARBA00022747"/>
    </source>
</evidence>
<evidence type="ECO:0000256" key="2">
    <source>
        <dbReference type="ARBA" id="ARBA00011900"/>
    </source>
</evidence>
<dbReference type="Gene3D" id="1.20.1260.30">
    <property type="match status" value="1"/>
</dbReference>
<dbReference type="AlphaFoldDB" id="A0A8J3ILU6"/>
<evidence type="ECO:0000313" key="10">
    <source>
        <dbReference type="EMBL" id="GHO96273.1"/>
    </source>
</evidence>
<dbReference type="PRINTS" id="PR00507">
    <property type="entry name" value="N12N6MTFRASE"/>
</dbReference>
<name>A0A8J3ILU6_9CHLR</name>
<evidence type="ECO:0000256" key="3">
    <source>
        <dbReference type="ARBA" id="ARBA00022603"/>
    </source>
</evidence>
<keyword evidence="11" id="KW-1185">Reference proteome</keyword>
<dbReference type="PANTHER" id="PTHR42933">
    <property type="entry name" value="SLR6095 PROTEIN"/>
    <property type="match status" value="1"/>
</dbReference>